<evidence type="ECO:0000256" key="4">
    <source>
        <dbReference type="ARBA" id="ARBA00012762"/>
    </source>
</evidence>
<dbReference type="FunFam" id="3.40.50.10990:FF:000001">
    <property type="entry name" value="Riboflavin biosynthesis protein RibBA"/>
    <property type="match status" value="1"/>
</dbReference>
<dbReference type="EC" id="3.5.4.25" evidence="4"/>
<dbReference type="Gene3D" id="3.90.870.10">
    <property type="entry name" value="DHBP synthase"/>
    <property type="match status" value="1"/>
</dbReference>
<dbReference type="Gene3D" id="3.40.50.10990">
    <property type="entry name" value="GTP cyclohydrolase II"/>
    <property type="match status" value="1"/>
</dbReference>
<dbReference type="NCBIfam" id="NF001591">
    <property type="entry name" value="PRK00393.1"/>
    <property type="match status" value="1"/>
</dbReference>
<dbReference type="HAMAP" id="MF_00179">
    <property type="entry name" value="RibA"/>
    <property type="match status" value="1"/>
</dbReference>
<evidence type="ECO:0000256" key="10">
    <source>
        <dbReference type="ARBA" id="ARBA00023134"/>
    </source>
</evidence>
<proteinExistence type="inferred from homology"/>
<dbReference type="GO" id="GO:0005525">
    <property type="term" value="F:GTP binding"/>
    <property type="evidence" value="ECO:0007669"/>
    <property type="project" value="UniProtKB-KW"/>
</dbReference>
<dbReference type="Proteomes" id="UP000019335">
    <property type="component" value="Chromosome 3"/>
</dbReference>
<feature type="transmembrane region" description="Helical" evidence="13">
    <location>
        <begin position="50"/>
        <end position="71"/>
    </location>
</feature>
<dbReference type="InterPro" id="IPR036144">
    <property type="entry name" value="RibA-like_sf"/>
</dbReference>
<dbReference type="GO" id="GO:0008686">
    <property type="term" value="F:3,4-dihydroxy-2-butanone-4-phosphate synthase activity"/>
    <property type="evidence" value="ECO:0007669"/>
    <property type="project" value="TreeGrafter"/>
</dbReference>
<evidence type="ECO:0000256" key="2">
    <source>
        <dbReference type="ARBA" id="ARBA00004853"/>
    </source>
</evidence>
<keyword evidence="13" id="KW-0812">Transmembrane</keyword>
<dbReference type="GO" id="GO:0003935">
    <property type="term" value="F:GTP cyclohydrolase II activity"/>
    <property type="evidence" value="ECO:0007669"/>
    <property type="project" value="UniProtKB-EC"/>
</dbReference>
<evidence type="ECO:0000313" key="16">
    <source>
        <dbReference type="Proteomes" id="UP000019335"/>
    </source>
</evidence>
<feature type="domain" description="GTP cyclohydrolase II" evidence="14">
    <location>
        <begin position="179"/>
        <end position="344"/>
    </location>
</feature>
<evidence type="ECO:0000259" key="14">
    <source>
        <dbReference type="Pfam" id="PF00925"/>
    </source>
</evidence>
<keyword evidence="6" id="KW-0479">Metal-binding</keyword>
<gene>
    <name evidence="15" type="ORF">Naga_100071g6</name>
</gene>
<comment type="pathway">
    <text evidence="2">Cofactor biosynthesis; riboflavin biosynthesis; 5-amino-6-(D-ribitylamino)uracil from GTP: step 1/4.</text>
</comment>
<comment type="cofactor">
    <cofactor evidence="1">
        <name>Zn(2+)</name>
        <dbReference type="ChEBI" id="CHEBI:29105"/>
    </cofactor>
</comment>
<feature type="region of interest" description="Disordered" evidence="12">
    <location>
        <begin position="115"/>
        <end position="144"/>
    </location>
</feature>
<feature type="region of interest" description="Disordered" evidence="12">
    <location>
        <begin position="418"/>
        <end position="454"/>
    </location>
</feature>
<dbReference type="InterPro" id="IPR000926">
    <property type="entry name" value="RibA"/>
</dbReference>
<dbReference type="Pfam" id="PF00925">
    <property type="entry name" value="GTP_cyclohydro2"/>
    <property type="match status" value="1"/>
</dbReference>
<keyword evidence="13" id="KW-0472">Membrane</keyword>
<dbReference type="OrthoDB" id="60371at2759"/>
<evidence type="ECO:0000256" key="13">
    <source>
        <dbReference type="SAM" id="Phobius"/>
    </source>
</evidence>
<dbReference type="PANTHER" id="PTHR21327:SF47">
    <property type="entry name" value="GTP CYCLOHYDROLASE II DOMAIN-CONTAINING PROTEIN"/>
    <property type="match status" value="1"/>
</dbReference>
<organism evidence="15 16">
    <name type="scientific">Nannochloropsis gaditana</name>
    <dbReference type="NCBI Taxonomy" id="72520"/>
    <lineage>
        <taxon>Eukaryota</taxon>
        <taxon>Sar</taxon>
        <taxon>Stramenopiles</taxon>
        <taxon>Ochrophyta</taxon>
        <taxon>Eustigmatophyceae</taxon>
        <taxon>Eustigmatales</taxon>
        <taxon>Monodopsidaceae</taxon>
        <taxon>Nannochloropsis</taxon>
    </lineage>
</organism>
<evidence type="ECO:0000256" key="8">
    <source>
        <dbReference type="ARBA" id="ARBA00022801"/>
    </source>
</evidence>
<evidence type="ECO:0000256" key="5">
    <source>
        <dbReference type="ARBA" id="ARBA00022619"/>
    </source>
</evidence>
<keyword evidence="9" id="KW-0862">Zinc</keyword>
<evidence type="ECO:0000313" key="15">
    <source>
        <dbReference type="EMBL" id="EWM29043.1"/>
    </source>
</evidence>
<keyword evidence="7" id="KW-0547">Nucleotide-binding</keyword>
<evidence type="ECO:0000256" key="3">
    <source>
        <dbReference type="ARBA" id="ARBA00005520"/>
    </source>
</evidence>
<keyword evidence="10" id="KW-0342">GTP-binding</keyword>
<evidence type="ECO:0000256" key="6">
    <source>
        <dbReference type="ARBA" id="ARBA00022723"/>
    </source>
</evidence>
<dbReference type="EMBL" id="AZIL01000179">
    <property type="protein sequence ID" value="EWM29043.1"/>
    <property type="molecule type" value="Genomic_DNA"/>
</dbReference>
<dbReference type="SUPFAM" id="SSF142695">
    <property type="entry name" value="RibA-like"/>
    <property type="match status" value="1"/>
</dbReference>
<dbReference type="PANTHER" id="PTHR21327">
    <property type="entry name" value="GTP CYCLOHYDROLASE II-RELATED"/>
    <property type="match status" value="1"/>
</dbReference>
<dbReference type="CDD" id="cd00641">
    <property type="entry name" value="GTP_cyclohydro2"/>
    <property type="match status" value="1"/>
</dbReference>
<feature type="compositionally biased region" description="Low complexity" evidence="12">
    <location>
        <begin position="116"/>
        <end position="139"/>
    </location>
</feature>
<evidence type="ECO:0000256" key="1">
    <source>
        <dbReference type="ARBA" id="ARBA00001947"/>
    </source>
</evidence>
<feature type="compositionally biased region" description="Basic and acidic residues" evidence="12">
    <location>
        <begin position="423"/>
        <end position="437"/>
    </location>
</feature>
<keyword evidence="16" id="KW-1185">Reference proteome</keyword>
<comment type="caution">
    <text evidence="15">The sequence shown here is derived from an EMBL/GenBank/DDBJ whole genome shotgun (WGS) entry which is preliminary data.</text>
</comment>
<dbReference type="GO" id="GO:0005829">
    <property type="term" value="C:cytosol"/>
    <property type="evidence" value="ECO:0007669"/>
    <property type="project" value="TreeGrafter"/>
</dbReference>
<dbReference type="GO" id="GO:0046872">
    <property type="term" value="F:metal ion binding"/>
    <property type="evidence" value="ECO:0007669"/>
    <property type="project" value="UniProtKB-KW"/>
</dbReference>
<evidence type="ECO:0000256" key="12">
    <source>
        <dbReference type="SAM" id="MobiDB-lite"/>
    </source>
</evidence>
<keyword evidence="13" id="KW-1133">Transmembrane helix</keyword>
<dbReference type="AlphaFoldDB" id="W7TZX9"/>
<dbReference type="GO" id="GO:0009231">
    <property type="term" value="P:riboflavin biosynthetic process"/>
    <property type="evidence" value="ECO:0007669"/>
    <property type="project" value="UniProtKB-KW"/>
</dbReference>
<name>W7TZX9_9STRA</name>
<reference evidence="15 16" key="1">
    <citation type="journal article" date="2014" name="Mol. Plant">
        <title>Chromosome Scale Genome Assembly and Transcriptome Profiling of Nannochloropsis gaditana in Nitrogen Depletion.</title>
        <authorList>
            <person name="Corteggiani Carpinelli E."/>
            <person name="Telatin A."/>
            <person name="Vitulo N."/>
            <person name="Forcato C."/>
            <person name="D'Angelo M."/>
            <person name="Schiavon R."/>
            <person name="Vezzi A."/>
            <person name="Giacometti G.M."/>
            <person name="Morosinotto T."/>
            <person name="Valle G."/>
        </authorList>
    </citation>
    <scope>NUCLEOTIDE SEQUENCE [LARGE SCALE GENOMIC DNA]</scope>
    <source>
        <strain evidence="15 16">B-31</strain>
    </source>
</reference>
<dbReference type="InterPro" id="IPR032677">
    <property type="entry name" value="GTP_cyclohydro_II"/>
</dbReference>
<evidence type="ECO:0000256" key="9">
    <source>
        <dbReference type="ARBA" id="ARBA00022833"/>
    </source>
</evidence>
<keyword evidence="5" id="KW-0686">Riboflavin biosynthesis</keyword>
<comment type="similarity">
    <text evidence="3">In the N-terminal section; belongs to the DHBP synthase family.</text>
</comment>
<comment type="catalytic activity">
    <reaction evidence="11">
        <text>GTP + 4 H2O = 2,5-diamino-6-hydroxy-4-(5-phosphoribosylamino)-pyrimidine + formate + 2 phosphate + 3 H(+)</text>
        <dbReference type="Rhea" id="RHEA:23704"/>
        <dbReference type="ChEBI" id="CHEBI:15377"/>
        <dbReference type="ChEBI" id="CHEBI:15378"/>
        <dbReference type="ChEBI" id="CHEBI:15740"/>
        <dbReference type="ChEBI" id="CHEBI:37565"/>
        <dbReference type="ChEBI" id="CHEBI:43474"/>
        <dbReference type="ChEBI" id="CHEBI:58614"/>
        <dbReference type="EC" id="3.5.4.25"/>
    </reaction>
</comment>
<evidence type="ECO:0000256" key="11">
    <source>
        <dbReference type="ARBA" id="ARBA00049295"/>
    </source>
</evidence>
<feature type="region of interest" description="Disordered" evidence="12">
    <location>
        <begin position="478"/>
        <end position="497"/>
    </location>
</feature>
<sequence>MATGPPIQLAFPSHAFQYTPLVRVRWQKRRRRRVCVHAPFRPGCCRTLPLLISVLFLLLLFAHCTQAFVLAPPGVDRRIVGGRKRLEDCRRRPPSFVGTREGICALGSALADRQQASSNSNGNSISFSNSNNNSNFSASTPGRPSVPLVPTRLVSTSFQPPIQQDIAPGSPGVAEARFVAECDMPTDRGNFRMRSYRCDGDYAALEPVALTHGPLGGAENVLARVHDQCLTSEVFGSKRCDCKEQLGMALDMIREEGGVVIYLQQEGRGIGLANKVAAYALQDEGLDTVDANRHLGFGDDERTYDIVPSILRDLGVESIQLMTNNPLKLECLLKLGVRVSKVVPIVVAPNVFNERYLITKAERMAHTLSPALALQRSLVVPPAPATAGMRGGDSGEKQEKADISREILLSRKRKGVRTWKGVRQPEEGEATGRKEVGPGRTDAGVSSGGREDAGLGEVEHALRSLREGRVVVLLDKTPGAASGATERAPDGENSGSDTHGIGADLVVLAHMASKETLSLFLRTISGVTYCLLPPARLTALWKGSGAAATAAGLDLKDSVLALWEEGRGNEDGSRGSSAARKRAATLRALGGGDGVGEREGAGGVRELSLSDFSSPGHVFVVSPGAAIGTAEDKAMRGLARPSSVSVRREWALEMARWMEEKADSGEWKREGGTAGVSVGVAELVDRETGEGMTVEEVAALVEEHGLAVTSVEKVARFVHERQQQITTEGTVRVEEEEEGRI</sequence>
<accession>W7TZX9</accession>
<keyword evidence="8 15" id="KW-0378">Hydrolase</keyword>
<protein>
    <recommendedName>
        <fullName evidence="4">GTP cyclohydrolase II</fullName>
        <ecNumber evidence="4">3.5.4.25</ecNumber>
    </recommendedName>
</protein>
<evidence type="ECO:0000256" key="7">
    <source>
        <dbReference type="ARBA" id="ARBA00022741"/>
    </source>
</evidence>